<dbReference type="AlphaFoldDB" id="A0A1F6V717"/>
<evidence type="ECO:0000256" key="8">
    <source>
        <dbReference type="ARBA" id="ARBA00023235"/>
    </source>
</evidence>
<dbReference type="Gene3D" id="3.30.70.1050">
    <property type="entry name" value="Trigger factor ribosome-binding domain"/>
    <property type="match status" value="1"/>
</dbReference>
<comment type="catalytic activity">
    <reaction evidence="1">
        <text>[protein]-peptidylproline (omega=180) = [protein]-peptidylproline (omega=0)</text>
        <dbReference type="Rhea" id="RHEA:16237"/>
        <dbReference type="Rhea" id="RHEA-COMP:10747"/>
        <dbReference type="Rhea" id="RHEA-COMP:10748"/>
        <dbReference type="ChEBI" id="CHEBI:83833"/>
        <dbReference type="ChEBI" id="CHEBI:83834"/>
        <dbReference type="EC" id="5.2.1.8"/>
    </reaction>
</comment>
<evidence type="ECO:0000256" key="6">
    <source>
        <dbReference type="ARBA" id="ARBA00023110"/>
    </source>
</evidence>
<name>A0A1F6V717_9BACT</name>
<evidence type="ECO:0000256" key="5">
    <source>
        <dbReference type="ARBA" id="ARBA00016902"/>
    </source>
</evidence>
<dbReference type="InterPro" id="IPR037041">
    <property type="entry name" value="Trigger_fac_C_sf"/>
</dbReference>
<dbReference type="GO" id="GO:0044183">
    <property type="term" value="F:protein folding chaperone"/>
    <property type="evidence" value="ECO:0007669"/>
    <property type="project" value="TreeGrafter"/>
</dbReference>
<gene>
    <name evidence="13" type="ORF">A2647_05140</name>
</gene>
<evidence type="ECO:0000313" key="13">
    <source>
        <dbReference type="EMBL" id="OGI65309.1"/>
    </source>
</evidence>
<dbReference type="EC" id="5.2.1.8" evidence="4"/>
<sequence>MKISVKKLPKSEVEIEGELDADLFEAYYAPALKKIGGNLEVDGFRKGKVPENILQSKIPEISILEEMAQMALNERYPKILEQEKIDAISRSEISITKLARKNPLGFKIKTVVLPKIKLPDYKNIAKNILRSDLENSKRSDLEVSDKELEDTIIDIRKSRAPKINMKDRTPLETSPTPPNLPLSGEANGFPPDKGEYKGVQGEGGKVPEPELPEFNNEFVKSLGPFQDIADFKTKLKENIKLEKENSQREKMRMKIIEKIMEESVFDVPEILIEVELDKILHRMESDITAMGLKFEDYLKHLSKTKEDLRKEFRNDGEKKAKLGLILNEIAKVEGKTAPPEQVAKEVAQILEHYKDADPERARMHAENVLTNEKIFQFLESQ</sequence>
<accession>A0A1F6V717</accession>
<dbReference type="EMBL" id="MFTP01000021">
    <property type="protein sequence ID" value="OGI65309.1"/>
    <property type="molecule type" value="Genomic_DNA"/>
</dbReference>
<keyword evidence="7" id="KW-0143">Chaperone</keyword>
<evidence type="ECO:0000256" key="9">
    <source>
        <dbReference type="ARBA" id="ARBA00029986"/>
    </source>
</evidence>
<comment type="caution">
    <text evidence="13">The sequence shown here is derived from an EMBL/GenBank/DDBJ whole genome shotgun (WGS) entry which is preliminary data.</text>
</comment>
<dbReference type="GO" id="GO:0003755">
    <property type="term" value="F:peptidyl-prolyl cis-trans isomerase activity"/>
    <property type="evidence" value="ECO:0007669"/>
    <property type="project" value="UniProtKB-KW"/>
</dbReference>
<dbReference type="Pfam" id="PF05697">
    <property type="entry name" value="Trigger_N"/>
    <property type="match status" value="1"/>
</dbReference>
<reference evidence="13 14" key="1">
    <citation type="journal article" date="2016" name="Nat. Commun.">
        <title>Thousands of microbial genomes shed light on interconnected biogeochemical processes in an aquifer system.</title>
        <authorList>
            <person name="Anantharaman K."/>
            <person name="Brown C.T."/>
            <person name="Hug L.A."/>
            <person name="Sharon I."/>
            <person name="Castelle C.J."/>
            <person name="Probst A.J."/>
            <person name="Thomas B.C."/>
            <person name="Singh A."/>
            <person name="Wilkins M.J."/>
            <person name="Karaoz U."/>
            <person name="Brodie E.L."/>
            <person name="Williams K.H."/>
            <person name="Hubbard S.S."/>
            <person name="Banfield J.F."/>
        </authorList>
    </citation>
    <scope>NUCLEOTIDE SEQUENCE [LARGE SCALE GENOMIC DNA]</scope>
</reference>
<evidence type="ECO:0000256" key="4">
    <source>
        <dbReference type="ARBA" id="ARBA00013194"/>
    </source>
</evidence>
<dbReference type="InterPro" id="IPR027304">
    <property type="entry name" value="Trigger_fact/SurA_dom_sf"/>
</dbReference>
<dbReference type="InterPro" id="IPR036611">
    <property type="entry name" value="Trigger_fac_ribosome-bd_sf"/>
</dbReference>
<dbReference type="Gene3D" id="1.10.3120.10">
    <property type="entry name" value="Trigger factor, C-terminal domain"/>
    <property type="match status" value="1"/>
</dbReference>
<keyword evidence="8" id="KW-0413">Isomerase</keyword>
<evidence type="ECO:0000256" key="1">
    <source>
        <dbReference type="ARBA" id="ARBA00000971"/>
    </source>
</evidence>
<dbReference type="GO" id="GO:0051083">
    <property type="term" value="P:'de novo' cotranslational protein folding"/>
    <property type="evidence" value="ECO:0007669"/>
    <property type="project" value="TreeGrafter"/>
</dbReference>
<dbReference type="GO" id="GO:0015031">
    <property type="term" value="P:protein transport"/>
    <property type="evidence" value="ECO:0007669"/>
    <property type="project" value="InterPro"/>
</dbReference>
<dbReference type="PANTHER" id="PTHR30560">
    <property type="entry name" value="TRIGGER FACTOR CHAPERONE AND PEPTIDYL-PROLYL CIS/TRANS ISOMERASE"/>
    <property type="match status" value="1"/>
</dbReference>
<proteinExistence type="inferred from homology"/>
<evidence type="ECO:0000256" key="7">
    <source>
        <dbReference type="ARBA" id="ARBA00023186"/>
    </source>
</evidence>
<dbReference type="GO" id="GO:0043022">
    <property type="term" value="F:ribosome binding"/>
    <property type="evidence" value="ECO:0007669"/>
    <property type="project" value="TreeGrafter"/>
</dbReference>
<dbReference type="SUPFAM" id="SSF102735">
    <property type="entry name" value="Trigger factor ribosome-binding domain"/>
    <property type="match status" value="1"/>
</dbReference>
<dbReference type="PANTHER" id="PTHR30560:SF3">
    <property type="entry name" value="TRIGGER FACTOR-LIKE PROTEIN TIG, CHLOROPLASTIC"/>
    <property type="match status" value="1"/>
</dbReference>
<feature type="region of interest" description="Disordered" evidence="10">
    <location>
        <begin position="163"/>
        <end position="207"/>
    </location>
</feature>
<dbReference type="GO" id="GO:0005737">
    <property type="term" value="C:cytoplasm"/>
    <property type="evidence" value="ECO:0007669"/>
    <property type="project" value="UniProtKB-SubCell"/>
</dbReference>
<evidence type="ECO:0000256" key="3">
    <source>
        <dbReference type="ARBA" id="ARBA00005464"/>
    </source>
</evidence>
<dbReference type="Pfam" id="PF05698">
    <property type="entry name" value="Trigger_C"/>
    <property type="match status" value="1"/>
</dbReference>
<evidence type="ECO:0000313" key="14">
    <source>
        <dbReference type="Proteomes" id="UP000177370"/>
    </source>
</evidence>
<evidence type="ECO:0000259" key="12">
    <source>
        <dbReference type="Pfam" id="PF05698"/>
    </source>
</evidence>
<organism evidence="13 14">
    <name type="scientific">Candidatus Nomurabacteria bacterium RIFCSPHIGHO2_01_FULL_40_24b</name>
    <dbReference type="NCBI Taxonomy" id="1801739"/>
    <lineage>
        <taxon>Bacteria</taxon>
        <taxon>Candidatus Nomuraibacteriota</taxon>
    </lineage>
</organism>
<dbReference type="SUPFAM" id="SSF109998">
    <property type="entry name" value="Triger factor/SurA peptide-binding domain-like"/>
    <property type="match status" value="1"/>
</dbReference>
<feature type="domain" description="Trigger factor ribosome-binding bacterial" evidence="11">
    <location>
        <begin position="1"/>
        <end position="151"/>
    </location>
</feature>
<dbReference type="InterPro" id="IPR005215">
    <property type="entry name" value="Trig_fac"/>
</dbReference>
<dbReference type="InterPro" id="IPR008880">
    <property type="entry name" value="Trigger_fac_C"/>
</dbReference>
<keyword evidence="6" id="KW-0697">Rotamase</keyword>
<dbReference type="Proteomes" id="UP000177370">
    <property type="component" value="Unassembled WGS sequence"/>
</dbReference>
<protein>
    <recommendedName>
        <fullName evidence="5">Trigger factor</fullName>
        <ecNumber evidence="4">5.2.1.8</ecNumber>
    </recommendedName>
    <alternativeName>
        <fullName evidence="9">PPIase</fullName>
    </alternativeName>
</protein>
<evidence type="ECO:0000256" key="2">
    <source>
        <dbReference type="ARBA" id="ARBA00004496"/>
    </source>
</evidence>
<evidence type="ECO:0000256" key="10">
    <source>
        <dbReference type="SAM" id="MobiDB-lite"/>
    </source>
</evidence>
<comment type="similarity">
    <text evidence="3">Belongs to the FKBP-type PPIase family. Tig subfamily.</text>
</comment>
<dbReference type="InterPro" id="IPR008881">
    <property type="entry name" value="Trigger_fac_ribosome-bd_bac"/>
</dbReference>
<comment type="subcellular location">
    <subcellularLocation>
        <location evidence="2">Cytoplasm</location>
    </subcellularLocation>
</comment>
<evidence type="ECO:0000259" key="11">
    <source>
        <dbReference type="Pfam" id="PF05697"/>
    </source>
</evidence>
<dbReference type="GO" id="GO:0043335">
    <property type="term" value="P:protein unfolding"/>
    <property type="evidence" value="ECO:0007669"/>
    <property type="project" value="TreeGrafter"/>
</dbReference>
<feature type="domain" description="Trigger factor C-terminal" evidence="12">
    <location>
        <begin position="228"/>
        <end position="360"/>
    </location>
</feature>